<dbReference type="KEGG" id="epa:110242751"/>
<keyword evidence="2" id="KW-1185">Reference proteome</keyword>
<protein>
    <submittedName>
        <fullName evidence="1">Uncharacterized protein</fullName>
    </submittedName>
</protein>
<evidence type="ECO:0000313" key="1">
    <source>
        <dbReference type="EnsemblMetazoa" id="XP_028515977.1"/>
    </source>
</evidence>
<evidence type="ECO:0000313" key="2">
    <source>
        <dbReference type="Proteomes" id="UP000887567"/>
    </source>
</evidence>
<organism evidence="1 2">
    <name type="scientific">Exaiptasia diaphana</name>
    <name type="common">Tropical sea anemone</name>
    <name type="synonym">Aiptasia pulchella</name>
    <dbReference type="NCBI Taxonomy" id="2652724"/>
    <lineage>
        <taxon>Eukaryota</taxon>
        <taxon>Metazoa</taxon>
        <taxon>Cnidaria</taxon>
        <taxon>Anthozoa</taxon>
        <taxon>Hexacorallia</taxon>
        <taxon>Actiniaria</taxon>
        <taxon>Aiptasiidae</taxon>
        <taxon>Exaiptasia</taxon>
    </lineage>
</organism>
<dbReference type="PANTHER" id="PTHR31424:SF3">
    <property type="entry name" value="RING-TYPE DOMAIN-CONTAINING PROTEIN"/>
    <property type="match status" value="1"/>
</dbReference>
<proteinExistence type="predicted"/>
<dbReference type="OrthoDB" id="5985585at2759"/>
<dbReference type="EnsemblMetazoa" id="XM_028657201.1">
    <property type="protein sequence ID" value="XP_028513002.1"/>
    <property type="gene ID" value="LOC110232761"/>
</dbReference>
<dbReference type="EnsemblMetazoa" id="XM_028660176.1">
    <property type="protein sequence ID" value="XP_028515977.1"/>
    <property type="gene ID" value="LOC110242751"/>
</dbReference>
<dbReference type="RefSeq" id="XP_028513002.1">
    <property type="nucleotide sequence ID" value="XM_028657201.1"/>
</dbReference>
<reference evidence="1" key="1">
    <citation type="submission" date="2022-11" db="UniProtKB">
        <authorList>
            <consortium name="EnsemblMetazoa"/>
        </authorList>
    </citation>
    <scope>IDENTIFICATION</scope>
</reference>
<dbReference type="GeneID" id="110232761"/>
<dbReference type="KEGG" id="epa:110232761"/>
<sequence length="388" mass="45273">MSEVGKKQKSRKLKQLKDRAQAALWFSKSFGLDITNISFKDVNDVKIDNVNYKKEIKWSKGSKRYENLYEEEHERLEQIVFLLDKFYVSDECYHELSLVTNDIPQSYLIKQKRDNLNSLCHIERVPGPHPCAQRSFDSMLKESVTKYLDSHPSHDLTKDALKAINDLGITFSIWEKLNAAGKSSGQKNWISLVGSDKEKLLKLLPEKLKAMDVLFTETKSNAIKLWEDFFLLYQLICSTVIDNTTSNKIHENGKQWITSFCSLGSKRIGYGKARVTPYMHTIPYHIPKFISKHGSLSQFTGQGVEKNNDDARAIYYQKSNKWDAACDILVLESRQKALQHHERIKRHYTKRNMDWWDTKIVESRKKKQKLLHPQRILQLSWNLAKLFT</sequence>
<dbReference type="RefSeq" id="XP_028515977.1">
    <property type="nucleotide sequence ID" value="XM_028660176.1"/>
</dbReference>
<dbReference type="PANTHER" id="PTHR31424">
    <property type="entry name" value="PROTEIN CBG23806"/>
    <property type="match status" value="1"/>
</dbReference>
<name>A0A913YNA6_EXADI</name>
<dbReference type="AlphaFoldDB" id="A0A913YNA6"/>
<dbReference type="Proteomes" id="UP000887567">
    <property type="component" value="Unplaced"/>
</dbReference>
<accession>A0A913YNA6</accession>
<dbReference type="GeneID" id="110242751"/>